<comment type="caution">
    <text evidence="2">The sequence shown here is derived from an EMBL/GenBank/DDBJ whole genome shotgun (WGS) entry which is preliminary data.</text>
</comment>
<evidence type="ECO:0000313" key="3">
    <source>
        <dbReference type="Proteomes" id="UP001066276"/>
    </source>
</evidence>
<dbReference type="AlphaFoldDB" id="A0AAV7RIW5"/>
<dbReference type="EMBL" id="JANPWB010000009">
    <property type="protein sequence ID" value="KAJ1151702.1"/>
    <property type="molecule type" value="Genomic_DNA"/>
</dbReference>
<evidence type="ECO:0000256" key="1">
    <source>
        <dbReference type="SAM" id="MobiDB-lite"/>
    </source>
</evidence>
<sequence length="155" mass="17351">MPWDHQLSESKSDKMPSFLKPSAVRRRPRLKEATVGVEGPYNTREAATRLSCRYLVKKNSHTPLAAALAYLHMGEILRPSPTSAEAGCPPFSFSPPAERTMVAPGSLWYNGVRSRRRPPSPFRRQEYADVETTILCEEARQELLGPMAVLLAFIP</sequence>
<reference evidence="2" key="1">
    <citation type="journal article" date="2022" name="bioRxiv">
        <title>Sequencing and chromosome-scale assembly of the giantPleurodeles waltlgenome.</title>
        <authorList>
            <person name="Brown T."/>
            <person name="Elewa A."/>
            <person name="Iarovenko S."/>
            <person name="Subramanian E."/>
            <person name="Araus A.J."/>
            <person name="Petzold A."/>
            <person name="Susuki M."/>
            <person name="Suzuki K.-i.T."/>
            <person name="Hayashi T."/>
            <person name="Toyoda A."/>
            <person name="Oliveira C."/>
            <person name="Osipova E."/>
            <person name="Leigh N.D."/>
            <person name="Simon A."/>
            <person name="Yun M.H."/>
        </authorList>
    </citation>
    <scope>NUCLEOTIDE SEQUENCE</scope>
    <source>
        <strain evidence="2">20211129_DDA</strain>
        <tissue evidence="2">Liver</tissue>
    </source>
</reference>
<gene>
    <name evidence="2" type="ORF">NDU88_004482</name>
</gene>
<protein>
    <submittedName>
        <fullName evidence="2">Uncharacterized protein</fullName>
    </submittedName>
</protein>
<dbReference type="Proteomes" id="UP001066276">
    <property type="component" value="Chromosome 5"/>
</dbReference>
<accession>A0AAV7RIW5</accession>
<name>A0AAV7RIW5_PLEWA</name>
<feature type="compositionally biased region" description="Basic and acidic residues" evidence="1">
    <location>
        <begin position="1"/>
        <end position="14"/>
    </location>
</feature>
<proteinExistence type="predicted"/>
<feature type="region of interest" description="Disordered" evidence="1">
    <location>
        <begin position="1"/>
        <end position="25"/>
    </location>
</feature>
<evidence type="ECO:0000313" key="2">
    <source>
        <dbReference type="EMBL" id="KAJ1151702.1"/>
    </source>
</evidence>
<keyword evidence="3" id="KW-1185">Reference proteome</keyword>
<organism evidence="2 3">
    <name type="scientific">Pleurodeles waltl</name>
    <name type="common">Iberian ribbed newt</name>
    <dbReference type="NCBI Taxonomy" id="8319"/>
    <lineage>
        <taxon>Eukaryota</taxon>
        <taxon>Metazoa</taxon>
        <taxon>Chordata</taxon>
        <taxon>Craniata</taxon>
        <taxon>Vertebrata</taxon>
        <taxon>Euteleostomi</taxon>
        <taxon>Amphibia</taxon>
        <taxon>Batrachia</taxon>
        <taxon>Caudata</taxon>
        <taxon>Salamandroidea</taxon>
        <taxon>Salamandridae</taxon>
        <taxon>Pleurodelinae</taxon>
        <taxon>Pleurodeles</taxon>
    </lineage>
</organism>